<dbReference type="WBParaSite" id="TCONS_00007894.p1">
    <property type="protein sequence ID" value="TCONS_00007894.p1"/>
    <property type="gene ID" value="XLOC_005908"/>
</dbReference>
<name>A0A0K0EIN3_STRER</name>
<dbReference type="Proteomes" id="UP000035681">
    <property type="component" value="Unplaced"/>
</dbReference>
<keyword evidence="3" id="KW-1185">Reference proteome</keyword>
<feature type="transmembrane region" description="Helical" evidence="2">
    <location>
        <begin position="107"/>
        <end position="128"/>
    </location>
</feature>
<sequence>MNDQINIPYFGDMKLKIGNKSETIVGNSLNITYHSTKKPYVIKEVTNQFFTPNNLPVNNDNTVILSTTPAYDNDIFNVKSKLEADNFNKSDNFNEQNEAKTLSIPKILFFTSFLIVTVVFFCLLYHIFKKSKNKNEGKKEGQKDKKKIKDSNEGGKKKMENVNDNVKNSSKNKNLINEMTKKNKFKSIRKEEVPKNSFKSTENKFLPLKNCQFKSLEEKDILKTMETSTLERSIQENLKQVHCNGKCVKKSKPNIYTNFSSNIWISNEEDLSMFSFQISSNSNGLE</sequence>
<dbReference type="AlphaFoldDB" id="A0A0K0EIN3"/>
<organism evidence="4">
    <name type="scientific">Strongyloides stercoralis</name>
    <name type="common">Threadworm</name>
    <dbReference type="NCBI Taxonomy" id="6248"/>
    <lineage>
        <taxon>Eukaryota</taxon>
        <taxon>Metazoa</taxon>
        <taxon>Ecdysozoa</taxon>
        <taxon>Nematoda</taxon>
        <taxon>Chromadorea</taxon>
        <taxon>Rhabditida</taxon>
        <taxon>Tylenchina</taxon>
        <taxon>Panagrolaimomorpha</taxon>
        <taxon>Strongyloidoidea</taxon>
        <taxon>Strongyloididae</taxon>
        <taxon>Strongyloides</taxon>
    </lineage>
</organism>
<evidence type="ECO:0000256" key="1">
    <source>
        <dbReference type="SAM" id="MobiDB-lite"/>
    </source>
</evidence>
<keyword evidence="2" id="KW-1133">Transmembrane helix</keyword>
<dbReference type="WBParaSite" id="SSTP_0000933900.1">
    <property type="protein sequence ID" value="SSTP_0000933900.1"/>
    <property type="gene ID" value="SSTP_0000933900"/>
</dbReference>
<protein>
    <submittedName>
        <fullName evidence="4 5">Uncharacterized protein</fullName>
    </submittedName>
</protein>
<keyword evidence="2" id="KW-0472">Membrane</keyword>
<feature type="compositionally biased region" description="Basic and acidic residues" evidence="1">
    <location>
        <begin position="134"/>
        <end position="161"/>
    </location>
</feature>
<reference evidence="4" key="1">
    <citation type="submission" date="2015-08" db="UniProtKB">
        <authorList>
            <consortium name="WormBaseParasite"/>
        </authorList>
    </citation>
    <scope>IDENTIFICATION</scope>
</reference>
<feature type="compositionally biased region" description="Low complexity" evidence="1">
    <location>
        <begin position="162"/>
        <end position="174"/>
    </location>
</feature>
<evidence type="ECO:0000313" key="3">
    <source>
        <dbReference type="Proteomes" id="UP000035681"/>
    </source>
</evidence>
<feature type="region of interest" description="Disordered" evidence="1">
    <location>
        <begin position="134"/>
        <end position="178"/>
    </location>
</feature>
<evidence type="ECO:0000256" key="2">
    <source>
        <dbReference type="SAM" id="Phobius"/>
    </source>
</evidence>
<evidence type="ECO:0000313" key="5">
    <source>
        <dbReference type="WBParaSite" id="TCONS_00007894.p1"/>
    </source>
</evidence>
<proteinExistence type="predicted"/>
<keyword evidence="2" id="KW-0812">Transmembrane</keyword>
<accession>A0A0K0EIN3</accession>
<evidence type="ECO:0000313" key="4">
    <source>
        <dbReference type="WBParaSite" id="SSTP_0000933900.1"/>
    </source>
</evidence>